<organism evidence="1 2">
    <name type="scientific">Dethiosulfatibacter aminovorans DSM 17477</name>
    <dbReference type="NCBI Taxonomy" id="1121476"/>
    <lineage>
        <taxon>Bacteria</taxon>
        <taxon>Bacillati</taxon>
        <taxon>Bacillota</taxon>
        <taxon>Tissierellia</taxon>
        <taxon>Dethiosulfatibacter</taxon>
    </lineage>
</organism>
<evidence type="ECO:0008006" key="3">
    <source>
        <dbReference type="Google" id="ProtNLM"/>
    </source>
</evidence>
<dbReference type="STRING" id="1121476.SAMN02745751_02611"/>
<dbReference type="OrthoDB" id="1121298at2"/>
<dbReference type="Gene3D" id="3.30.70.1150">
    <property type="entry name" value="ACT-like. Chain A, domain 2"/>
    <property type="match status" value="1"/>
</dbReference>
<dbReference type="EMBL" id="FQZL01000021">
    <property type="protein sequence ID" value="SHJ45457.1"/>
    <property type="molecule type" value="Genomic_DNA"/>
</dbReference>
<dbReference type="Proteomes" id="UP000184052">
    <property type="component" value="Unassembled WGS sequence"/>
</dbReference>
<dbReference type="RefSeq" id="WP_073050016.1">
    <property type="nucleotide sequence ID" value="NZ_FQZL01000021.1"/>
</dbReference>
<dbReference type="InterPro" id="IPR027271">
    <property type="entry name" value="Acetolactate_synth/TF_NikR_C"/>
</dbReference>
<dbReference type="InterPro" id="IPR045865">
    <property type="entry name" value="ACT-like_dom_sf"/>
</dbReference>
<keyword evidence="2" id="KW-1185">Reference proteome</keyword>
<dbReference type="SUPFAM" id="SSF55021">
    <property type="entry name" value="ACT-like"/>
    <property type="match status" value="1"/>
</dbReference>
<evidence type="ECO:0000313" key="1">
    <source>
        <dbReference type="EMBL" id="SHJ45457.1"/>
    </source>
</evidence>
<reference evidence="1 2" key="1">
    <citation type="submission" date="2016-11" db="EMBL/GenBank/DDBJ databases">
        <authorList>
            <person name="Jaros S."/>
            <person name="Januszkiewicz K."/>
            <person name="Wedrychowicz H."/>
        </authorList>
    </citation>
    <scope>NUCLEOTIDE SEQUENCE [LARGE SCALE GENOMIC DNA]</scope>
    <source>
        <strain evidence="1 2">DSM 17477</strain>
    </source>
</reference>
<evidence type="ECO:0000313" key="2">
    <source>
        <dbReference type="Proteomes" id="UP000184052"/>
    </source>
</evidence>
<name>A0A1M6JFF9_9FIRM</name>
<protein>
    <recommendedName>
        <fullName evidence="3">Iron-only hydrogenase system regulator</fullName>
    </recommendedName>
</protein>
<accession>A0A1M6JFF9</accession>
<dbReference type="AlphaFoldDB" id="A0A1M6JFF9"/>
<proteinExistence type="predicted"/>
<gene>
    <name evidence="1" type="ORF">SAMN02745751_02611</name>
</gene>
<sequence>MEKIVIGLRIDVRSETAEAVQKLLSEYGCYIKTRLGMHQHADESCTEKGLVILEMIDNCSEKAVELKEKLDAIEGVVAKDMKF</sequence>